<organism evidence="2 3">
    <name type="scientific">Vibrio marisflavi CECT 7928</name>
    <dbReference type="NCBI Taxonomy" id="634439"/>
    <lineage>
        <taxon>Bacteria</taxon>
        <taxon>Pseudomonadati</taxon>
        <taxon>Pseudomonadota</taxon>
        <taxon>Gammaproteobacteria</taxon>
        <taxon>Vibrionales</taxon>
        <taxon>Vibrionaceae</taxon>
        <taxon>Vibrio</taxon>
    </lineage>
</organism>
<evidence type="ECO:0008006" key="4">
    <source>
        <dbReference type="Google" id="ProtNLM"/>
    </source>
</evidence>
<feature type="chain" id="PRO_5047160083" description="Salt-induced outer membrane protein" evidence="1">
    <location>
        <begin position="32"/>
        <end position="266"/>
    </location>
</feature>
<evidence type="ECO:0000313" key="2">
    <source>
        <dbReference type="EMBL" id="CAH0542908.1"/>
    </source>
</evidence>
<gene>
    <name evidence="2" type="ORF">VMF7928_04286</name>
</gene>
<comment type="caution">
    <text evidence="2">The sequence shown here is derived from an EMBL/GenBank/DDBJ whole genome shotgun (WGS) entry which is preliminary data.</text>
</comment>
<protein>
    <recommendedName>
        <fullName evidence="4">Salt-induced outer membrane protein</fullName>
    </recommendedName>
</protein>
<accession>A0ABM9A9W6</accession>
<dbReference type="EMBL" id="CAKLDM010000003">
    <property type="protein sequence ID" value="CAH0542908.1"/>
    <property type="molecule type" value="Genomic_DNA"/>
</dbReference>
<feature type="signal peptide" evidence="1">
    <location>
        <begin position="1"/>
        <end position="31"/>
    </location>
</feature>
<dbReference type="Pfam" id="PF04338">
    <property type="entry name" value="DUF481"/>
    <property type="match status" value="1"/>
</dbReference>
<sequence length="266" mass="29756">MLHLINIRTDKSLAKYWLLSLGLLAVPTVHADELAPPDEKIEIPSPWKTGVEFGYQERSGNTNSKALNTKLSGEYTSGRWRSTASWSYYLNYDDGVEDKRQSTYAAQTDYKLGPKSYLYGSFNGVDSRYSAYYRDDTLSAGMGYQVYNTEDYVLELEAGPGYRYQKPNLDEIGSDDIIFPDTVEEPIFRTKVNTSWQVLKNLKLGATATVVTGSSNTSLDTSLSATQNITENIALKIAHTRNYHSRVPEGLAKADSVFSVNLVFSF</sequence>
<keyword evidence="1" id="KW-0732">Signal</keyword>
<dbReference type="Proteomes" id="UP000838748">
    <property type="component" value="Unassembled WGS sequence"/>
</dbReference>
<dbReference type="InterPro" id="IPR007433">
    <property type="entry name" value="DUF481"/>
</dbReference>
<reference evidence="2" key="1">
    <citation type="submission" date="2021-11" db="EMBL/GenBank/DDBJ databases">
        <authorList>
            <person name="Rodrigo-Torres L."/>
            <person name="Arahal R. D."/>
            <person name="Lucena T."/>
        </authorList>
    </citation>
    <scope>NUCLEOTIDE SEQUENCE</scope>
    <source>
        <strain evidence="2">CECT 7928</strain>
    </source>
</reference>
<evidence type="ECO:0000256" key="1">
    <source>
        <dbReference type="SAM" id="SignalP"/>
    </source>
</evidence>
<name>A0ABM9A9W6_9VIBR</name>
<keyword evidence="3" id="KW-1185">Reference proteome</keyword>
<evidence type="ECO:0000313" key="3">
    <source>
        <dbReference type="Proteomes" id="UP000838748"/>
    </source>
</evidence>
<dbReference type="SUPFAM" id="SSF56935">
    <property type="entry name" value="Porins"/>
    <property type="match status" value="1"/>
</dbReference>
<proteinExistence type="predicted"/>